<dbReference type="FunFam" id="3.30.160.60:FF:000100">
    <property type="entry name" value="Zinc finger 45-like"/>
    <property type="match status" value="1"/>
</dbReference>
<evidence type="ECO:0000256" key="6">
    <source>
        <dbReference type="ARBA" id="ARBA00023242"/>
    </source>
</evidence>
<dbReference type="Proteomes" id="UP001321473">
    <property type="component" value="Unassembled WGS sequence"/>
</dbReference>
<accession>A0AAQ4DYF7</accession>
<keyword evidence="4 7" id="KW-0863">Zinc-finger</keyword>
<dbReference type="SMART" id="SM00355">
    <property type="entry name" value="ZnF_C2H2"/>
    <property type="match status" value="10"/>
</dbReference>
<dbReference type="GO" id="GO:0008270">
    <property type="term" value="F:zinc ion binding"/>
    <property type="evidence" value="ECO:0007669"/>
    <property type="project" value="UniProtKB-KW"/>
</dbReference>
<protein>
    <recommendedName>
        <fullName evidence="9">C2H2-type domain-containing protein</fullName>
    </recommendedName>
</protein>
<dbReference type="FunFam" id="3.30.160.60:FF:001049">
    <property type="entry name" value="zinc finger protein 319"/>
    <property type="match status" value="1"/>
</dbReference>
<dbReference type="PROSITE" id="PS50157">
    <property type="entry name" value="ZINC_FINGER_C2H2_2"/>
    <property type="match status" value="9"/>
</dbReference>
<dbReference type="Pfam" id="PF00096">
    <property type="entry name" value="zf-C2H2"/>
    <property type="match status" value="6"/>
</dbReference>
<dbReference type="Pfam" id="PF13912">
    <property type="entry name" value="zf-C2H2_6"/>
    <property type="match status" value="1"/>
</dbReference>
<dbReference type="EMBL" id="JARKHS020025404">
    <property type="protein sequence ID" value="KAK8767497.1"/>
    <property type="molecule type" value="Genomic_DNA"/>
</dbReference>
<organism evidence="10 11">
    <name type="scientific">Amblyomma americanum</name>
    <name type="common">Lone star tick</name>
    <dbReference type="NCBI Taxonomy" id="6943"/>
    <lineage>
        <taxon>Eukaryota</taxon>
        <taxon>Metazoa</taxon>
        <taxon>Ecdysozoa</taxon>
        <taxon>Arthropoda</taxon>
        <taxon>Chelicerata</taxon>
        <taxon>Arachnida</taxon>
        <taxon>Acari</taxon>
        <taxon>Parasitiformes</taxon>
        <taxon>Ixodida</taxon>
        <taxon>Ixodoidea</taxon>
        <taxon>Ixodidae</taxon>
        <taxon>Amblyomminae</taxon>
        <taxon>Amblyomma</taxon>
    </lineage>
</organism>
<gene>
    <name evidence="10" type="ORF">V5799_005722</name>
</gene>
<evidence type="ECO:0000256" key="7">
    <source>
        <dbReference type="PROSITE-ProRule" id="PRU00042"/>
    </source>
</evidence>
<feature type="compositionally biased region" description="Basic residues" evidence="8">
    <location>
        <begin position="312"/>
        <end position="324"/>
    </location>
</feature>
<feature type="compositionally biased region" description="Basic and acidic residues" evidence="8">
    <location>
        <begin position="275"/>
        <end position="285"/>
    </location>
</feature>
<keyword evidence="3" id="KW-0677">Repeat</keyword>
<dbReference type="Gene3D" id="3.30.160.60">
    <property type="entry name" value="Classic Zinc Finger"/>
    <property type="match status" value="7"/>
</dbReference>
<dbReference type="PANTHER" id="PTHR16515">
    <property type="entry name" value="PR DOMAIN ZINC FINGER PROTEIN"/>
    <property type="match status" value="1"/>
</dbReference>
<name>A0AAQ4DYF7_AMBAM</name>
<feature type="compositionally biased region" description="Polar residues" evidence="8">
    <location>
        <begin position="336"/>
        <end position="346"/>
    </location>
</feature>
<proteinExistence type="predicted"/>
<evidence type="ECO:0000256" key="1">
    <source>
        <dbReference type="ARBA" id="ARBA00004123"/>
    </source>
</evidence>
<feature type="domain" description="C2H2-type" evidence="9">
    <location>
        <begin position="99"/>
        <end position="121"/>
    </location>
</feature>
<evidence type="ECO:0000313" key="10">
    <source>
        <dbReference type="EMBL" id="KAK8767497.1"/>
    </source>
</evidence>
<comment type="caution">
    <text evidence="10">The sequence shown here is derived from an EMBL/GenBank/DDBJ whole genome shotgun (WGS) entry which is preliminary data.</text>
</comment>
<evidence type="ECO:0000256" key="2">
    <source>
        <dbReference type="ARBA" id="ARBA00022723"/>
    </source>
</evidence>
<feature type="domain" description="C2H2-type" evidence="9">
    <location>
        <begin position="447"/>
        <end position="474"/>
    </location>
</feature>
<keyword evidence="5" id="KW-0862">Zinc</keyword>
<dbReference type="PANTHER" id="PTHR16515:SF66">
    <property type="entry name" value="C2H2-TYPE DOMAIN-CONTAINING PROTEIN"/>
    <property type="match status" value="1"/>
</dbReference>
<dbReference type="InterPro" id="IPR050331">
    <property type="entry name" value="Zinc_finger"/>
</dbReference>
<keyword evidence="6" id="KW-0539">Nucleus</keyword>
<feature type="compositionally biased region" description="Acidic residues" evidence="8">
    <location>
        <begin position="244"/>
        <end position="257"/>
    </location>
</feature>
<reference evidence="10 11" key="1">
    <citation type="journal article" date="2023" name="Arcadia Sci">
        <title>De novo assembly of a long-read Amblyomma americanum tick genome.</title>
        <authorList>
            <person name="Chou S."/>
            <person name="Poskanzer K.E."/>
            <person name="Rollins M."/>
            <person name="Thuy-Boun P.S."/>
        </authorList>
    </citation>
    <scope>NUCLEOTIDE SEQUENCE [LARGE SCALE GENOMIC DNA]</scope>
    <source>
        <strain evidence="10">F_SG_1</strain>
        <tissue evidence="10">Salivary glands</tissue>
    </source>
</reference>
<evidence type="ECO:0000313" key="11">
    <source>
        <dbReference type="Proteomes" id="UP001321473"/>
    </source>
</evidence>
<feature type="region of interest" description="Disordered" evidence="8">
    <location>
        <begin position="235"/>
        <end position="257"/>
    </location>
</feature>
<evidence type="ECO:0000256" key="8">
    <source>
        <dbReference type="SAM" id="MobiDB-lite"/>
    </source>
</evidence>
<dbReference type="FunFam" id="3.30.160.60:FF:002343">
    <property type="entry name" value="Zinc finger protein 33A"/>
    <property type="match status" value="1"/>
</dbReference>
<keyword evidence="11" id="KW-1185">Reference proteome</keyword>
<evidence type="ECO:0000256" key="4">
    <source>
        <dbReference type="ARBA" id="ARBA00022771"/>
    </source>
</evidence>
<feature type="compositionally biased region" description="Basic and acidic residues" evidence="8">
    <location>
        <begin position="325"/>
        <end position="335"/>
    </location>
</feature>
<feature type="region of interest" description="Disordered" evidence="8">
    <location>
        <begin position="1"/>
        <end position="49"/>
    </location>
</feature>
<evidence type="ECO:0000259" key="9">
    <source>
        <dbReference type="PROSITE" id="PS50157"/>
    </source>
</evidence>
<keyword evidence="2" id="KW-0479">Metal-binding</keyword>
<feature type="compositionally biased region" description="Low complexity" evidence="8">
    <location>
        <begin position="1"/>
        <end position="24"/>
    </location>
</feature>
<dbReference type="GO" id="GO:0006355">
    <property type="term" value="P:regulation of DNA-templated transcription"/>
    <property type="evidence" value="ECO:0007669"/>
    <property type="project" value="UniProtKB-ARBA"/>
</dbReference>
<sequence length="474" mass="53419">MSSISSTSSTSTSSTSTSSSDSESPPTPPVKRRRRRRQPIRPHGCPNCPKSFRRAQDLATHVRRHEGGKPYRCSICDKTFCTAFELDQHTPSHTGERAYSCRCCPQKFVTRSALHNHLPTHLPLHRRTLQCRHCPAQFASVAKQTAHERTHSSECPYRCDVCGRAFPQRSNLLRHMQRFEREKDKNKASPCPNCSKVFHGQQRLEAHRRTCRDFHRCSSCGKGFVLEADLKAHVARKHKSSSESSEEEDDSQGEEEDGTLVCAQGREGIETSSDETEHGASDRDVSNTQPTTAKKPQWSLHVKLHVKENKAMKRSRATSHRRGKHGETPADRGGSDDNQFSSSDAPASQLPEMGSKHLATDTAVPCVKTDSMAAASIVKMSCPRYKCPKCKEIFVEWDALKSHMALEHKEQLFSVAYVFQCHLCDKTFKQNSNLKTHLKSHDRVVSFVCDVCGEGFALKHHLKRHKDRKHSVES</sequence>
<feature type="domain" description="C2H2-type" evidence="9">
    <location>
        <begin position="129"/>
        <end position="156"/>
    </location>
</feature>
<evidence type="ECO:0000256" key="3">
    <source>
        <dbReference type="ARBA" id="ARBA00022737"/>
    </source>
</evidence>
<feature type="domain" description="C2H2-type" evidence="9">
    <location>
        <begin position="385"/>
        <end position="408"/>
    </location>
</feature>
<feature type="domain" description="C2H2-type" evidence="9">
    <location>
        <begin position="419"/>
        <end position="441"/>
    </location>
</feature>
<feature type="domain" description="C2H2-type" evidence="9">
    <location>
        <begin position="215"/>
        <end position="243"/>
    </location>
</feature>
<feature type="region of interest" description="Disordered" evidence="8">
    <location>
        <begin position="270"/>
        <end position="352"/>
    </location>
</feature>
<dbReference type="InterPro" id="IPR036236">
    <property type="entry name" value="Znf_C2H2_sf"/>
</dbReference>
<feature type="domain" description="C2H2-type" evidence="9">
    <location>
        <begin position="43"/>
        <end position="70"/>
    </location>
</feature>
<feature type="compositionally biased region" description="Basic residues" evidence="8">
    <location>
        <begin position="30"/>
        <end position="40"/>
    </location>
</feature>
<dbReference type="AlphaFoldDB" id="A0AAQ4DYF7"/>
<evidence type="ECO:0000256" key="5">
    <source>
        <dbReference type="ARBA" id="ARBA00022833"/>
    </source>
</evidence>
<dbReference type="InterPro" id="IPR013087">
    <property type="entry name" value="Znf_C2H2_type"/>
</dbReference>
<dbReference type="SUPFAM" id="SSF57667">
    <property type="entry name" value="beta-beta-alpha zinc fingers"/>
    <property type="match status" value="4"/>
</dbReference>
<dbReference type="PROSITE" id="PS00028">
    <property type="entry name" value="ZINC_FINGER_C2H2_1"/>
    <property type="match status" value="6"/>
</dbReference>
<feature type="domain" description="C2H2-type" evidence="9">
    <location>
        <begin position="71"/>
        <end position="98"/>
    </location>
</feature>
<comment type="subcellular location">
    <subcellularLocation>
        <location evidence="1">Nucleus</location>
    </subcellularLocation>
</comment>
<dbReference type="GO" id="GO:0005634">
    <property type="term" value="C:nucleus"/>
    <property type="evidence" value="ECO:0007669"/>
    <property type="project" value="UniProtKB-SubCell"/>
</dbReference>
<feature type="domain" description="C2H2-type" evidence="9">
    <location>
        <begin position="157"/>
        <end position="184"/>
    </location>
</feature>